<sequence>MRLRHCVRNDRKNNEQKKRFLPAVEMNTRKGRHAEFVSASVETLKRVQSDELISQ</sequence>
<dbReference type="Proteomes" id="UP000000755">
    <property type="component" value="Chromosome"/>
</dbReference>
<protein>
    <submittedName>
        <fullName evidence="1">Uncharacterized protein</fullName>
    </submittedName>
</protein>
<dbReference type="KEGG" id="gfo:GFO_3079"/>
<accession>A0M5X8</accession>
<dbReference type="EMBL" id="CU207366">
    <property type="protein sequence ID" value="CAL68023.1"/>
    <property type="molecule type" value="Genomic_DNA"/>
</dbReference>
<gene>
    <name evidence="1" type="ordered locus">GFO_3079</name>
</gene>
<evidence type="ECO:0000313" key="2">
    <source>
        <dbReference type="Proteomes" id="UP000000755"/>
    </source>
</evidence>
<name>A0M5X8_CHRFK</name>
<reference evidence="1 2" key="1">
    <citation type="journal article" date="2006" name="Environ. Microbiol.">
        <title>Whole genome analysis of the marine Bacteroidetes'Gramella forsetii' reveals adaptations to degradation of polymeric organic matter.</title>
        <authorList>
            <person name="Bauer M."/>
            <person name="Kube M."/>
            <person name="Teeling H."/>
            <person name="Richter M."/>
            <person name="Lombardot T."/>
            <person name="Allers E."/>
            <person name="Wuerdemann C.A."/>
            <person name="Quast C."/>
            <person name="Kuhl H."/>
            <person name="Knaust F."/>
            <person name="Woebken D."/>
            <person name="Bischof K."/>
            <person name="Mussmann M."/>
            <person name="Choudhuri J.V."/>
            <person name="Meyer F."/>
            <person name="Reinhardt R."/>
            <person name="Amann R.I."/>
            <person name="Gloeckner F.O."/>
        </authorList>
    </citation>
    <scope>NUCLEOTIDE SEQUENCE [LARGE SCALE GENOMIC DNA]</scope>
    <source>
        <strain evidence="1 2">KT0803</strain>
    </source>
</reference>
<evidence type="ECO:0000313" key="1">
    <source>
        <dbReference type="EMBL" id="CAL68023.1"/>
    </source>
</evidence>
<dbReference type="AlphaFoldDB" id="A0M5X8"/>
<dbReference type="HOGENOM" id="CLU_3043931_0_0_10"/>
<organism evidence="1 2">
    <name type="scientific">Christiangramia forsetii (strain DSM 17595 / CGMCC 1.15422 / KT0803)</name>
    <name type="common">Gramella forsetii</name>
    <dbReference type="NCBI Taxonomy" id="411154"/>
    <lineage>
        <taxon>Bacteria</taxon>
        <taxon>Pseudomonadati</taxon>
        <taxon>Bacteroidota</taxon>
        <taxon>Flavobacteriia</taxon>
        <taxon>Flavobacteriales</taxon>
        <taxon>Flavobacteriaceae</taxon>
        <taxon>Christiangramia</taxon>
    </lineage>
</organism>
<proteinExistence type="predicted"/>